<dbReference type="KEGG" id="pus:CKA81_12985"/>
<accession>A0A410GEC6</accession>
<name>A0A410GEC6_9BURK</name>
<protein>
    <recommendedName>
        <fullName evidence="3">Lactam utilization protein LamB</fullName>
    </recommendedName>
</protein>
<dbReference type="SUPFAM" id="SSF88713">
    <property type="entry name" value="Glycoside hydrolase/deacetylase"/>
    <property type="match status" value="1"/>
</dbReference>
<dbReference type="Gene3D" id="3.20.20.370">
    <property type="entry name" value="Glycoside hydrolase/deacetylase"/>
    <property type="match status" value="1"/>
</dbReference>
<dbReference type="CDD" id="cd10787">
    <property type="entry name" value="LamB_YcsF_like"/>
    <property type="match status" value="1"/>
</dbReference>
<dbReference type="AlphaFoldDB" id="A0A410GEC6"/>
<gene>
    <name evidence="1" type="ORF">CKA81_12985</name>
</gene>
<dbReference type="GO" id="GO:0005975">
    <property type="term" value="P:carbohydrate metabolic process"/>
    <property type="evidence" value="ECO:0007669"/>
    <property type="project" value="InterPro"/>
</dbReference>
<dbReference type="PANTHER" id="PTHR30292">
    <property type="entry name" value="UNCHARACTERIZED PROTEIN YBGL-RELATED"/>
    <property type="match status" value="1"/>
</dbReference>
<dbReference type="EMBL" id="CP022987">
    <property type="protein sequence ID" value="QAA94650.1"/>
    <property type="molecule type" value="Genomic_DNA"/>
</dbReference>
<dbReference type="NCBIfam" id="NF003814">
    <property type="entry name" value="PRK05406.1-3"/>
    <property type="match status" value="1"/>
</dbReference>
<keyword evidence="2" id="KW-1185">Reference proteome</keyword>
<sequence length="276" mass="30130">MNANTKSIDFNADIGEGYGVWPAPNQIWRADLERGGSIDSVDAPLSVERIMALVSSVNLACGFHAGDPYLIKRYVATAKKAGCRVGAHPSYPDRSGFGLRYMDVSKDELKAIIQYQLGALDGFLRMEGMAVSHVKCHGALYNRSGHDTVVAAAVAEAVAEYRDGLPLYGLPFSCMEEAAKKAGVPFVREAFSDRAYHDNGALVDRRRVDAMVTEPESVSERVKQMGVQGTVRSVEGNDVVLQPGTICFHADTPRVLHFLEEAHRKLQEHNVHISAS</sequence>
<dbReference type="Pfam" id="PF03746">
    <property type="entry name" value="LamB_YcsF"/>
    <property type="match status" value="1"/>
</dbReference>
<evidence type="ECO:0008006" key="3">
    <source>
        <dbReference type="Google" id="ProtNLM"/>
    </source>
</evidence>
<evidence type="ECO:0000313" key="1">
    <source>
        <dbReference type="EMBL" id="QAA94650.1"/>
    </source>
</evidence>
<reference evidence="1 2" key="1">
    <citation type="submission" date="2017-08" db="EMBL/GenBank/DDBJ databases">
        <authorList>
            <person name="Park S.-J."/>
            <person name="Kim H."/>
        </authorList>
    </citation>
    <scope>NUCLEOTIDE SEQUENCE [LARGE SCALE GENOMIC DNA]</scope>
    <source>
        <strain evidence="2">ye3</strain>
    </source>
</reference>
<organism evidence="1 2">
    <name type="scientific">Pollutimonas thiosulfatoxidans</name>
    <dbReference type="NCBI Taxonomy" id="2028345"/>
    <lineage>
        <taxon>Bacteria</taxon>
        <taxon>Pseudomonadati</taxon>
        <taxon>Pseudomonadota</taxon>
        <taxon>Betaproteobacteria</taxon>
        <taxon>Burkholderiales</taxon>
        <taxon>Alcaligenaceae</taxon>
        <taxon>Pollutimonas</taxon>
    </lineage>
</organism>
<dbReference type="InterPro" id="IPR005501">
    <property type="entry name" value="LamB/YcsF/PxpA-like"/>
</dbReference>
<dbReference type="PANTHER" id="PTHR30292:SF0">
    <property type="entry name" value="5-OXOPROLINASE SUBUNIT A"/>
    <property type="match status" value="1"/>
</dbReference>
<evidence type="ECO:0000313" key="2">
    <source>
        <dbReference type="Proteomes" id="UP000283474"/>
    </source>
</evidence>
<proteinExistence type="predicted"/>
<dbReference type="Proteomes" id="UP000283474">
    <property type="component" value="Chromosome"/>
</dbReference>
<dbReference type="InterPro" id="IPR011330">
    <property type="entry name" value="Glyco_hydro/deAcase_b/a-brl"/>
</dbReference>